<protein>
    <submittedName>
        <fullName evidence="2">Uncharacterized protein</fullName>
    </submittedName>
</protein>
<dbReference type="EMBL" id="JABTTQ020001611">
    <property type="protein sequence ID" value="KAK6129829.1"/>
    <property type="molecule type" value="Genomic_DNA"/>
</dbReference>
<name>A0ABR0V6I5_REHGL</name>
<sequence>MASENAIHGKFEVRVINKTIVKAADPSPEPRIIRLSNLDLLSGRFPVTYIYFYRKTHSNHSISETLKDSLAQCLSHFYPFAGTISENQKSNEPEIICDNNGALVIEAQASVHLKEFDFYDLNQSLQGKLVSIDHQFPVQVQITSFICGGVSITFTFDHALGDASAFGKFLLTWSEIASIKPISCTPDHSRNLRARSPPSYDPSVDDEFISCTMEDIRNIPTISILLKRLYYIDESSIGVLQGLASTNGNVLSVSFGESNVTNLKQGCIADVADIIHKNISMVTNEGHFRSLIDWVECHRPGLMLSKSVLGLSGPTLVISSGRRFPVAELDFGFGSPVLGTVCSTIERLGVGYINQRQSARGDGSWTVSAILWPEMVEALESDPDHIFQPMNINHIQL</sequence>
<dbReference type="Proteomes" id="UP001318860">
    <property type="component" value="Unassembled WGS sequence"/>
</dbReference>
<dbReference type="PANTHER" id="PTHR31642">
    <property type="entry name" value="TRICHOTHECENE 3-O-ACETYLTRANSFERASE"/>
    <property type="match status" value="1"/>
</dbReference>
<evidence type="ECO:0000313" key="3">
    <source>
        <dbReference type="Proteomes" id="UP001318860"/>
    </source>
</evidence>
<proteinExistence type="inferred from homology"/>
<keyword evidence="3" id="KW-1185">Reference proteome</keyword>
<accession>A0ABR0V6I5</accession>
<organism evidence="2 3">
    <name type="scientific">Rehmannia glutinosa</name>
    <name type="common">Chinese foxglove</name>
    <dbReference type="NCBI Taxonomy" id="99300"/>
    <lineage>
        <taxon>Eukaryota</taxon>
        <taxon>Viridiplantae</taxon>
        <taxon>Streptophyta</taxon>
        <taxon>Embryophyta</taxon>
        <taxon>Tracheophyta</taxon>
        <taxon>Spermatophyta</taxon>
        <taxon>Magnoliopsida</taxon>
        <taxon>eudicotyledons</taxon>
        <taxon>Gunneridae</taxon>
        <taxon>Pentapetalae</taxon>
        <taxon>asterids</taxon>
        <taxon>lamiids</taxon>
        <taxon>Lamiales</taxon>
        <taxon>Orobanchaceae</taxon>
        <taxon>Rehmannieae</taxon>
        <taxon>Rehmannia</taxon>
    </lineage>
</organism>
<comment type="caution">
    <text evidence="2">The sequence shown here is derived from an EMBL/GenBank/DDBJ whole genome shotgun (WGS) entry which is preliminary data.</text>
</comment>
<reference evidence="2 3" key="1">
    <citation type="journal article" date="2021" name="Comput. Struct. Biotechnol. J.">
        <title>De novo genome assembly of the potent medicinal plant Rehmannia glutinosa using nanopore technology.</title>
        <authorList>
            <person name="Ma L."/>
            <person name="Dong C."/>
            <person name="Song C."/>
            <person name="Wang X."/>
            <person name="Zheng X."/>
            <person name="Niu Y."/>
            <person name="Chen S."/>
            <person name="Feng W."/>
        </authorList>
    </citation>
    <scope>NUCLEOTIDE SEQUENCE [LARGE SCALE GENOMIC DNA]</scope>
    <source>
        <strain evidence="2">DH-2019</strain>
    </source>
</reference>
<comment type="similarity">
    <text evidence="1">Belongs to the plant acyltransferase family.</text>
</comment>
<dbReference type="InterPro" id="IPR050317">
    <property type="entry name" value="Plant_Fungal_Acyltransferase"/>
</dbReference>
<gene>
    <name evidence="2" type="ORF">DH2020_036415</name>
</gene>
<dbReference type="InterPro" id="IPR023213">
    <property type="entry name" value="CAT-like_dom_sf"/>
</dbReference>
<dbReference type="Gene3D" id="3.30.559.10">
    <property type="entry name" value="Chloramphenicol acetyltransferase-like domain"/>
    <property type="match status" value="2"/>
</dbReference>
<dbReference type="Pfam" id="PF02458">
    <property type="entry name" value="Transferase"/>
    <property type="match status" value="2"/>
</dbReference>
<evidence type="ECO:0000256" key="1">
    <source>
        <dbReference type="ARBA" id="ARBA00009861"/>
    </source>
</evidence>
<evidence type="ECO:0000313" key="2">
    <source>
        <dbReference type="EMBL" id="KAK6129829.1"/>
    </source>
</evidence>
<dbReference type="PANTHER" id="PTHR31642:SF160">
    <property type="entry name" value="HXXXD-TYPE ACYL-TRANSFERASE FAMILY PROTEIN"/>
    <property type="match status" value="1"/>
</dbReference>